<dbReference type="AlphaFoldDB" id="A0A286RAV6"/>
<sequence>MASDKRALLSIPSRALFQFAVPCRHCATLWDRDGANLDESYRLPNLAGLEGTTPPLEVRAGWNEDGLALRFHIFDLQIGPRAKRMVHAAQWIHVWIDTRAVHDVHRATRYCHRFVLLANVASNQALEAKMAWVGIPRAKEAPSPPPPRSLKSLVREYTDGYCVDMLFLKDALTGYDPREYPRLGFNYAVCDLARDREFVFTAGRPLPYDEDPSLWATLELVP</sequence>
<dbReference type="CDD" id="cd00241">
    <property type="entry name" value="DOMON_like"/>
    <property type="match status" value="1"/>
</dbReference>
<dbReference type="RefSeq" id="WP_095413805.1">
    <property type="nucleotide sequence ID" value="NZ_CP018477.1"/>
</dbReference>
<dbReference type="KEGG" id="ttf:THTE_0488"/>
<dbReference type="Proteomes" id="UP000215086">
    <property type="component" value="Chromosome"/>
</dbReference>
<name>A0A286RAV6_9BACT</name>
<proteinExistence type="predicted"/>
<dbReference type="OrthoDB" id="261771at2"/>
<evidence type="ECO:0000313" key="1">
    <source>
        <dbReference type="EMBL" id="ASV73090.1"/>
    </source>
</evidence>
<dbReference type="SUPFAM" id="SSF49344">
    <property type="entry name" value="CBD9-like"/>
    <property type="match status" value="1"/>
</dbReference>
<evidence type="ECO:0000313" key="2">
    <source>
        <dbReference type="Proteomes" id="UP000215086"/>
    </source>
</evidence>
<reference evidence="1 2" key="1">
    <citation type="journal article" name="Front. Microbiol.">
        <title>Sugar Metabolism of the First Thermophilic Planctomycete Thermogutta terrifontis: Comparative Genomic and Transcriptomic Approaches.</title>
        <authorList>
            <person name="Elcheninov A.G."/>
            <person name="Menzel P."/>
            <person name="Gudbergsdottir S.R."/>
            <person name="Slesarev A.I."/>
            <person name="Kadnikov V.V."/>
            <person name="Krogh A."/>
            <person name="Bonch-Osmolovskaya E.A."/>
            <person name="Peng X."/>
            <person name="Kublanov I.V."/>
        </authorList>
    </citation>
    <scope>NUCLEOTIDE SEQUENCE [LARGE SCALE GENOMIC DNA]</scope>
    <source>
        <strain evidence="1 2">R1</strain>
    </source>
</reference>
<dbReference type="Gene3D" id="2.60.40.1190">
    <property type="match status" value="1"/>
</dbReference>
<accession>A0A286RAV6</accession>
<protein>
    <recommendedName>
        <fullName evidence="3">Carbohydrate-binding domain-containing protein</fullName>
    </recommendedName>
</protein>
<gene>
    <name evidence="1" type="ORF">THTE_0488</name>
</gene>
<dbReference type="EMBL" id="CP018477">
    <property type="protein sequence ID" value="ASV73090.1"/>
    <property type="molecule type" value="Genomic_DNA"/>
</dbReference>
<keyword evidence="2" id="KW-1185">Reference proteome</keyword>
<evidence type="ECO:0008006" key="3">
    <source>
        <dbReference type="Google" id="ProtNLM"/>
    </source>
</evidence>
<organism evidence="1 2">
    <name type="scientific">Thermogutta terrifontis</name>
    <dbReference type="NCBI Taxonomy" id="1331910"/>
    <lineage>
        <taxon>Bacteria</taxon>
        <taxon>Pseudomonadati</taxon>
        <taxon>Planctomycetota</taxon>
        <taxon>Planctomycetia</taxon>
        <taxon>Pirellulales</taxon>
        <taxon>Thermoguttaceae</taxon>
        <taxon>Thermogutta</taxon>
    </lineage>
</organism>